<dbReference type="Proteomes" id="UP001328107">
    <property type="component" value="Unassembled WGS sequence"/>
</dbReference>
<feature type="transmembrane region" description="Helical" evidence="1">
    <location>
        <begin position="223"/>
        <end position="243"/>
    </location>
</feature>
<dbReference type="EMBL" id="BTRK01000001">
    <property type="protein sequence ID" value="GMR33761.1"/>
    <property type="molecule type" value="Genomic_DNA"/>
</dbReference>
<dbReference type="Gene3D" id="3.40.190.10">
    <property type="entry name" value="Periplasmic binding protein-like II"/>
    <property type="match status" value="1"/>
</dbReference>
<gene>
    <name evidence="2" type="ORF">PMAYCL1PPCAC_03956</name>
</gene>
<evidence type="ECO:0000313" key="2">
    <source>
        <dbReference type="EMBL" id="GMR33761.1"/>
    </source>
</evidence>
<dbReference type="PANTHER" id="PTHR22714:SF2">
    <property type="entry name" value="IONOTROPIC GLUTAMATE RECEPTOR L-GLUTAMATE AND GLYCINE-BINDING DOMAIN-CONTAINING PROTEIN"/>
    <property type="match status" value="1"/>
</dbReference>
<accession>A0AAN4Z750</accession>
<reference evidence="3" key="1">
    <citation type="submission" date="2022-10" db="EMBL/GenBank/DDBJ databases">
        <title>Genome assembly of Pristionchus species.</title>
        <authorList>
            <person name="Yoshida K."/>
            <person name="Sommer R.J."/>
        </authorList>
    </citation>
    <scope>NUCLEOTIDE SEQUENCE [LARGE SCALE GENOMIC DNA]</scope>
    <source>
        <strain evidence="3">RS5460</strain>
    </source>
</reference>
<dbReference type="PANTHER" id="PTHR22714">
    <property type="entry name" value="PROTEIN CBG02446-RELATED"/>
    <property type="match status" value="1"/>
</dbReference>
<evidence type="ECO:0000256" key="1">
    <source>
        <dbReference type="SAM" id="Phobius"/>
    </source>
</evidence>
<evidence type="ECO:0000313" key="3">
    <source>
        <dbReference type="Proteomes" id="UP001328107"/>
    </source>
</evidence>
<organism evidence="2 3">
    <name type="scientific">Pristionchus mayeri</name>
    <dbReference type="NCBI Taxonomy" id="1317129"/>
    <lineage>
        <taxon>Eukaryota</taxon>
        <taxon>Metazoa</taxon>
        <taxon>Ecdysozoa</taxon>
        <taxon>Nematoda</taxon>
        <taxon>Chromadorea</taxon>
        <taxon>Rhabditida</taxon>
        <taxon>Rhabditina</taxon>
        <taxon>Diplogasteromorpha</taxon>
        <taxon>Diplogasteroidea</taxon>
        <taxon>Neodiplogasteridae</taxon>
        <taxon>Pristionchus</taxon>
    </lineage>
</organism>
<proteinExistence type="predicted"/>
<feature type="transmembrane region" description="Helical" evidence="1">
    <location>
        <begin position="416"/>
        <end position="443"/>
    </location>
</feature>
<feature type="non-terminal residue" evidence="2">
    <location>
        <position position="1"/>
    </location>
</feature>
<name>A0AAN4Z750_9BILA</name>
<dbReference type="AlphaFoldDB" id="A0AAN4Z750"/>
<comment type="caution">
    <text evidence="2">The sequence shown here is derived from an EMBL/GenBank/DDBJ whole genome shotgun (WGS) entry which is preliminary data.</text>
</comment>
<feature type="transmembrane region" description="Helical" evidence="1">
    <location>
        <begin position="157"/>
        <end position="180"/>
    </location>
</feature>
<dbReference type="InterPro" id="IPR040128">
    <property type="entry name" value="T25E4.2-like"/>
</dbReference>
<keyword evidence="1" id="KW-0812">Transmembrane</keyword>
<dbReference type="SUPFAM" id="SSF53850">
    <property type="entry name" value="Periplasmic binding protein-like II"/>
    <property type="match status" value="1"/>
</dbReference>
<keyword evidence="1" id="KW-1133">Transmembrane helix</keyword>
<keyword evidence="3" id="KW-1185">Reference proteome</keyword>
<sequence length="503" mass="56168">TMETIRVGVIEADKDATACFRNPSCSKPGAEIEILQMVFHLMGQPYEFVDVSALYNVTVDLGELIVENIGGGAANRPLSSTGLTGRTGDSQSVGEFERQRKWSGMMGLITRDIVDMSGISMRITEERATDVLFSYPTRFFQSILIISTPSHLCSRSFIFSAFSSTAWAVLIAVLLCSFLLQIGHVLIRRSLLGRRSCDPRSVVVLLLLAMNRTFSAPKNAPVLSHAIYASLFILSLFVITQLYQSMMFSVLASPTRVSLPFVNLQGALDAAESGSYFFSAYERQALLCSSDHICERIDQLIASNKIIRRTTEDEITFDLNHGGIYQATIDGEFLKDDVSWLDEQTKLQIALRDGTGTKHYGAFSFNMKKRSLKRRFDRALGILYASIGKITTGHGYHTMKEPMAKYLDNDVFALEWFHLSEAFVLFLFAHLAAIVIFAIEVVVPRLLTLCCSRRSTRRVLPRIVIIPSEAEDRRPSTSSTGNPFLSIINSIQFKPTRRDSFVP</sequence>
<keyword evidence="1" id="KW-0472">Membrane</keyword>
<protein>
    <submittedName>
        <fullName evidence="2">Uncharacterized protein</fullName>
    </submittedName>
</protein>